<evidence type="ECO:0000256" key="3">
    <source>
        <dbReference type="ARBA" id="ARBA00022840"/>
    </source>
</evidence>
<dbReference type="Gene3D" id="3.40.50.300">
    <property type="entry name" value="P-loop containing nucleotide triphosphate hydrolases"/>
    <property type="match status" value="1"/>
</dbReference>
<evidence type="ECO:0000259" key="4">
    <source>
        <dbReference type="PROSITE" id="PS50893"/>
    </source>
</evidence>
<dbReference type="Proteomes" id="UP001597101">
    <property type="component" value="Unassembled WGS sequence"/>
</dbReference>
<dbReference type="InterPro" id="IPR027417">
    <property type="entry name" value="P-loop_NTPase"/>
</dbReference>
<comment type="caution">
    <text evidence="5">The sequence shown here is derived from an EMBL/GenBank/DDBJ whole genome shotgun (WGS) entry which is preliminary data.</text>
</comment>
<dbReference type="PANTHER" id="PTHR43514">
    <property type="entry name" value="ABC TRANSPORTER I FAMILY MEMBER 10"/>
    <property type="match status" value="1"/>
</dbReference>
<keyword evidence="2" id="KW-0547">Nucleotide-binding</keyword>
<gene>
    <name evidence="5" type="ORF">ACFQ14_02715</name>
</gene>
<dbReference type="InterPro" id="IPR003593">
    <property type="entry name" value="AAA+_ATPase"/>
</dbReference>
<dbReference type="PROSITE" id="PS00211">
    <property type="entry name" value="ABC_TRANSPORTER_1"/>
    <property type="match status" value="1"/>
</dbReference>
<protein>
    <submittedName>
        <fullName evidence="5">ATP-binding cassette domain-containing protein</fullName>
    </submittedName>
</protein>
<keyword evidence="3 5" id="KW-0067">ATP-binding</keyword>
<dbReference type="SUPFAM" id="SSF52540">
    <property type="entry name" value="P-loop containing nucleoside triphosphate hydrolases"/>
    <property type="match status" value="1"/>
</dbReference>
<evidence type="ECO:0000313" key="6">
    <source>
        <dbReference type="Proteomes" id="UP001597101"/>
    </source>
</evidence>
<dbReference type="RefSeq" id="WP_377211158.1">
    <property type="nucleotide sequence ID" value="NZ_JBHTJV010000002.1"/>
</dbReference>
<proteinExistence type="inferred from homology"/>
<name>A0ABW3FEQ4_9HYPH</name>
<dbReference type="EMBL" id="JBHTJV010000002">
    <property type="protein sequence ID" value="MFD0915311.1"/>
    <property type="molecule type" value="Genomic_DNA"/>
</dbReference>
<evidence type="ECO:0000313" key="5">
    <source>
        <dbReference type="EMBL" id="MFD0915311.1"/>
    </source>
</evidence>
<keyword evidence="6" id="KW-1185">Reference proteome</keyword>
<organism evidence="5 6">
    <name type="scientific">Pseudahrensia aquimaris</name>
    <dbReference type="NCBI Taxonomy" id="744461"/>
    <lineage>
        <taxon>Bacteria</taxon>
        <taxon>Pseudomonadati</taxon>
        <taxon>Pseudomonadota</taxon>
        <taxon>Alphaproteobacteria</taxon>
        <taxon>Hyphomicrobiales</taxon>
        <taxon>Ahrensiaceae</taxon>
        <taxon>Pseudahrensia</taxon>
    </lineage>
</organism>
<dbReference type="InterPro" id="IPR050334">
    <property type="entry name" value="Molybdenum_import_ModC"/>
</dbReference>
<dbReference type="PROSITE" id="PS50893">
    <property type="entry name" value="ABC_TRANSPORTER_2"/>
    <property type="match status" value="1"/>
</dbReference>
<dbReference type="PANTHER" id="PTHR43514:SF4">
    <property type="entry name" value="ABC TRANSPORTER I FAMILY MEMBER 10"/>
    <property type="match status" value="1"/>
</dbReference>
<dbReference type="InterPro" id="IPR017871">
    <property type="entry name" value="ABC_transporter-like_CS"/>
</dbReference>
<evidence type="ECO:0000256" key="2">
    <source>
        <dbReference type="ARBA" id="ARBA00022741"/>
    </source>
</evidence>
<dbReference type="SMART" id="SM00382">
    <property type="entry name" value="AAA"/>
    <property type="match status" value="1"/>
</dbReference>
<evidence type="ECO:0000256" key="1">
    <source>
        <dbReference type="ARBA" id="ARBA00005417"/>
    </source>
</evidence>
<dbReference type="Pfam" id="PF00005">
    <property type="entry name" value="ABC_tran"/>
    <property type="match status" value="1"/>
</dbReference>
<feature type="domain" description="ABC transporter" evidence="4">
    <location>
        <begin position="2"/>
        <end position="227"/>
    </location>
</feature>
<comment type="similarity">
    <text evidence="1">Belongs to the ABC transporter superfamily.</text>
</comment>
<reference evidence="6" key="1">
    <citation type="journal article" date="2019" name="Int. J. Syst. Evol. Microbiol.">
        <title>The Global Catalogue of Microorganisms (GCM) 10K type strain sequencing project: providing services to taxonomists for standard genome sequencing and annotation.</title>
        <authorList>
            <consortium name="The Broad Institute Genomics Platform"/>
            <consortium name="The Broad Institute Genome Sequencing Center for Infectious Disease"/>
            <person name="Wu L."/>
            <person name="Ma J."/>
        </authorList>
    </citation>
    <scope>NUCLEOTIDE SEQUENCE [LARGE SCALE GENOMIC DNA]</scope>
    <source>
        <strain evidence="6">CCUG 60023</strain>
    </source>
</reference>
<dbReference type="GO" id="GO:0005524">
    <property type="term" value="F:ATP binding"/>
    <property type="evidence" value="ECO:0007669"/>
    <property type="project" value="UniProtKB-KW"/>
</dbReference>
<dbReference type="InterPro" id="IPR003439">
    <property type="entry name" value="ABC_transporter-like_ATP-bd"/>
</dbReference>
<accession>A0ABW3FEQ4</accession>
<sequence length="227" mass="24897">MSAALQVSISGKRGELSIDASFEVGAGITAMFGRSGSGKTSILRAVAGLWSPEAGSIKLGERLLFEAGVSDVPVHERRIGCVFQAPILFPHMNVRDNLRYGLRDGSIEYEQIVELLDIAALERRRPRHLSGGEAQRVALGRALLSQPHLLLLDEPLTGLDRTLREAIYPYLKCLPELTDVPIVYVTHSEDEIDRLAKRVLSVDSGRVIGDMSVDEFARKRLPSNGEP</sequence>